<dbReference type="EMBL" id="CP009520">
    <property type="protein sequence ID" value="AKB45419.1"/>
    <property type="molecule type" value="Genomic_DNA"/>
</dbReference>
<evidence type="ECO:0000313" key="1">
    <source>
        <dbReference type="EMBL" id="AKB45419.1"/>
    </source>
</evidence>
<protein>
    <submittedName>
        <fullName evidence="1">Uncharacterized protein</fullName>
    </submittedName>
</protein>
<name>A0A0E3Q8H9_9EURY</name>
<sequence length="361" mass="38445">MPDSQYPPTVKTGKIGVDFNTLGKVEHSAELPEEIQEHTNELLERYRLMSENVILNEKNLTKKIGVIRGENLVKGDNVPTDRWDIFAAMYTIGSNDGSCGITFETRKSPGSIVERMRIDTAGNVGIGTTTPEAGLHIDKASTNDVALKLSSNGPGWGSGIQLKNKDIKYGIYAGFGQFKICDANKNVDRLIIDAAGNVGIGTTSPSAKLEVSGDVKVTGDIFLTGGADCAEDFDIVGAESIEPGTVMVIDNNGSLRASEQAYDRRVAGVISGAGDYRPGITLDRQKARSNRLPIALTGKVYCKVDAEHSPVEVGDLLTTSSTIGHAMKADSRTKAFGAVIGKALHELEDGKGLIPILVALQ</sequence>
<dbReference type="GeneID" id="25419076"/>
<dbReference type="AlphaFoldDB" id="A0A0E3Q8H9"/>
<organism evidence="1 2">
    <name type="scientific">Methanosarcina vacuolata Z-761</name>
    <dbReference type="NCBI Taxonomy" id="1434123"/>
    <lineage>
        <taxon>Archaea</taxon>
        <taxon>Methanobacteriati</taxon>
        <taxon>Methanobacteriota</taxon>
        <taxon>Stenosarchaea group</taxon>
        <taxon>Methanomicrobia</taxon>
        <taxon>Methanosarcinales</taxon>
        <taxon>Methanosarcinaceae</taxon>
        <taxon>Methanosarcina</taxon>
    </lineage>
</organism>
<accession>A0A0E3Q8H9</accession>
<dbReference type="KEGG" id="mvc:MSVAZ_3150"/>
<evidence type="ECO:0000313" key="2">
    <source>
        <dbReference type="Proteomes" id="UP000033096"/>
    </source>
</evidence>
<reference evidence="1 2" key="1">
    <citation type="submission" date="2014-07" db="EMBL/GenBank/DDBJ databases">
        <title>Methanogenic archaea and the global carbon cycle.</title>
        <authorList>
            <person name="Henriksen J.R."/>
            <person name="Luke J."/>
            <person name="Reinhart S."/>
            <person name="Benedict M.N."/>
            <person name="Youngblut N.D."/>
            <person name="Metcalf M.E."/>
            <person name="Whitaker R.J."/>
            <person name="Metcalf W.W."/>
        </authorList>
    </citation>
    <scope>NUCLEOTIDE SEQUENCE [LARGE SCALE GENOMIC DNA]</scope>
    <source>
        <strain evidence="1 2">Z-761</strain>
    </source>
</reference>
<dbReference type="Gene3D" id="2.40.300.10">
    <property type="entry name" value="Head decoration protein D"/>
    <property type="match status" value="1"/>
</dbReference>
<proteinExistence type="predicted"/>
<dbReference type="RefSeq" id="WP_052728020.1">
    <property type="nucleotide sequence ID" value="NZ_CP009520.1"/>
</dbReference>
<keyword evidence="2" id="KW-1185">Reference proteome</keyword>
<dbReference type="Proteomes" id="UP000033096">
    <property type="component" value="Chromosome"/>
</dbReference>
<dbReference type="PATRIC" id="fig|1434123.4.peg.3868"/>
<gene>
    <name evidence="1" type="ORF">MSVAZ_3150</name>
</gene>
<dbReference type="HOGENOM" id="CLU_833742_0_0_2"/>